<evidence type="ECO:0000313" key="9">
    <source>
        <dbReference type="EMBL" id="OGF98001.1"/>
    </source>
</evidence>
<feature type="domain" description="RCK C-terminal" evidence="8">
    <location>
        <begin position="411"/>
        <end position="497"/>
    </location>
</feature>
<protein>
    <recommendedName>
        <fullName evidence="8">RCK C-terminal domain-containing protein</fullName>
    </recommendedName>
</protein>
<dbReference type="Gene3D" id="3.30.70.1450">
    <property type="entry name" value="Regulator of K+ conductance, C-terminal domain"/>
    <property type="match status" value="1"/>
</dbReference>
<evidence type="ECO:0000256" key="4">
    <source>
        <dbReference type="ARBA" id="ARBA00022692"/>
    </source>
</evidence>
<comment type="caution">
    <text evidence="9">The sequence shown here is derived from an EMBL/GenBank/DDBJ whole genome shotgun (WGS) entry which is preliminary data.</text>
</comment>
<dbReference type="GO" id="GO:0015297">
    <property type="term" value="F:antiporter activity"/>
    <property type="evidence" value="ECO:0007669"/>
    <property type="project" value="InterPro"/>
</dbReference>
<dbReference type="EMBL" id="MFIW01000025">
    <property type="protein sequence ID" value="OGF98001.1"/>
    <property type="molecule type" value="Genomic_DNA"/>
</dbReference>
<evidence type="ECO:0000256" key="2">
    <source>
        <dbReference type="ARBA" id="ARBA00005551"/>
    </source>
</evidence>
<sequence>MMLITPLLGAESGFQALPVAFSLGKALLLIGVVLTLAIFIIPRLLEVIVRARLREILMLGGVIIIIGTAWLTSWLGLSLALGAFIAGLAISESPYRHQLFAEILPFKDVFNSLFFISVGMLLDLRFLGNHLLPVLLLGLGILLAKGLLGGLAVKLLSGSTRMALLVGVAISQIGEFSFVLARFGQDFRLLDADLYQGFLAITVLTMLFAPRLMAAAPHLAGRIPERLDSRLARDRGKTASEILATTGNHTIIVGFGLNGRYLARVLKSSSIPYCILELNPRTVREAQKEGEPICFGDASRLEILQMVNLSGARVLVITVTELPITRRIISVARLNHPRLHIIARTKFTMDVDELYRIGADQVIAEEFETATEIFARVLAEYDLPRNFIAAYIDTIRREGSPMLRQPQLPAVSVEKLRQLLAGSIVQNFLLLEDSPAAGKTLAQLDLRKRTGATIIAIVHNDRSTANPPADSVLTVGDLLVMMGTHRAMDSVEELLSPK</sequence>
<feature type="transmembrane region" description="Helical" evidence="7">
    <location>
        <begin position="162"/>
        <end position="181"/>
    </location>
</feature>
<dbReference type="Pfam" id="PF02080">
    <property type="entry name" value="TrkA_C"/>
    <property type="match status" value="1"/>
</dbReference>
<dbReference type="Pfam" id="PF00999">
    <property type="entry name" value="Na_H_Exchanger"/>
    <property type="match status" value="1"/>
</dbReference>
<dbReference type="GO" id="GO:1902600">
    <property type="term" value="P:proton transmembrane transport"/>
    <property type="evidence" value="ECO:0007669"/>
    <property type="project" value="InterPro"/>
</dbReference>
<keyword evidence="3" id="KW-0813">Transport</keyword>
<keyword evidence="5 7" id="KW-1133">Transmembrane helix</keyword>
<dbReference type="InterPro" id="IPR038770">
    <property type="entry name" value="Na+/solute_symporter_sf"/>
</dbReference>
<keyword evidence="6 7" id="KW-0472">Membrane</keyword>
<dbReference type="SUPFAM" id="SSF116726">
    <property type="entry name" value="TrkA C-terminal domain-like"/>
    <property type="match status" value="1"/>
</dbReference>
<feature type="transmembrane region" description="Helical" evidence="7">
    <location>
        <begin position="26"/>
        <end position="45"/>
    </location>
</feature>
<dbReference type="InterPro" id="IPR006153">
    <property type="entry name" value="Cation/H_exchanger_TM"/>
</dbReference>
<feature type="transmembrane region" description="Helical" evidence="7">
    <location>
        <begin position="134"/>
        <end position="156"/>
    </location>
</feature>
<evidence type="ECO:0000256" key="5">
    <source>
        <dbReference type="ARBA" id="ARBA00022989"/>
    </source>
</evidence>
<dbReference type="Gene3D" id="3.40.50.720">
    <property type="entry name" value="NAD(P)-binding Rossmann-like Domain"/>
    <property type="match status" value="1"/>
</dbReference>
<dbReference type="InterPro" id="IPR036291">
    <property type="entry name" value="NAD(P)-bd_dom_sf"/>
</dbReference>
<comment type="subcellular location">
    <subcellularLocation>
        <location evidence="1">Membrane</location>
        <topology evidence="1">Multi-pass membrane protein</topology>
    </subcellularLocation>
</comment>
<evidence type="ECO:0000313" key="10">
    <source>
        <dbReference type="Proteomes" id="UP000179034"/>
    </source>
</evidence>
<proteinExistence type="inferred from homology"/>
<dbReference type="AlphaFoldDB" id="A0A1F5YDS7"/>
<evidence type="ECO:0000256" key="1">
    <source>
        <dbReference type="ARBA" id="ARBA00004141"/>
    </source>
</evidence>
<dbReference type="Pfam" id="PF02254">
    <property type="entry name" value="TrkA_N"/>
    <property type="match status" value="1"/>
</dbReference>
<dbReference type="GO" id="GO:0008324">
    <property type="term" value="F:monoatomic cation transmembrane transporter activity"/>
    <property type="evidence" value="ECO:0007669"/>
    <property type="project" value="InterPro"/>
</dbReference>
<dbReference type="PANTHER" id="PTHR42751:SF3">
    <property type="entry name" value="SODIUM_GLUTAMATE SYMPORTER"/>
    <property type="match status" value="1"/>
</dbReference>
<evidence type="ECO:0000256" key="7">
    <source>
        <dbReference type="SAM" id="Phobius"/>
    </source>
</evidence>
<evidence type="ECO:0000256" key="3">
    <source>
        <dbReference type="ARBA" id="ARBA00022448"/>
    </source>
</evidence>
<dbReference type="Proteomes" id="UP000179034">
    <property type="component" value="Unassembled WGS sequence"/>
</dbReference>
<reference evidence="9 10" key="1">
    <citation type="journal article" date="2016" name="Nat. Commun.">
        <title>Thousands of microbial genomes shed light on interconnected biogeochemical processes in an aquifer system.</title>
        <authorList>
            <person name="Anantharaman K."/>
            <person name="Brown C.T."/>
            <person name="Hug L.A."/>
            <person name="Sharon I."/>
            <person name="Castelle C.J."/>
            <person name="Probst A.J."/>
            <person name="Thomas B.C."/>
            <person name="Singh A."/>
            <person name="Wilkins M.J."/>
            <person name="Karaoz U."/>
            <person name="Brodie E.L."/>
            <person name="Williams K.H."/>
            <person name="Hubbard S.S."/>
            <person name="Banfield J.F."/>
        </authorList>
    </citation>
    <scope>NUCLEOTIDE SEQUENCE [LARGE SCALE GENOMIC DNA]</scope>
</reference>
<dbReference type="PROSITE" id="PS51202">
    <property type="entry name" value="RCK_C"/>
    <property type="match status" value="1"/>
</dbReference>
<evidence type="ECO:0000256" key="6">
    <source>
        <dbReference type="ARBA" id="ARBA00023136"/>
    </source>
</evidence>
<dbReference type="InterPro" id="IPR006037">
    <property type="entry name" value="RCK_C"/>
</dbReference>
<evidence type="ECO:0000259" key="8">
    <source>
        <dbReference type="PROSITE" id="PS51202"/>
    </source>
</evidence>
<dbReference type="Gene3D" id="1.20.1530.20">
    <property type="match status" value="1"/>
</dbReference>
<feature type="transmembrane region" description="Helical" evidence="7">
    <location>
        <begin position="57"/>
        <end position="90"/>
    </location>
</feature>
<gene>
    <name evidence="9" type="ORF">A2Z06_02430</name>
</gene>
<dbReference type="GO" id="GO:0006813">
    <property type="term" value="P:potassium ion transport"/>
    <property type="evidence" value="ECO:0007669"/>
    <property type="project" value="InterPro"/>
</dbReference>
<dbReference type="InterPro" id="IPR003148">
    <property type="entry name" value="RCK_N"/>
</dbReference>
<keyword evidence="4 7" id="KW-0812">Transmembrane</keyword>
<name>A0A1F5YDS7_9BACT</name>
<dbReference type="GO" id="GO:0016020">
    <property type="term" value="C:membrane"/>
    <property type="evidence" value="ECO:0007669"/>
    <property type="project" value="UniProtKB-SubCell"/>
</dbReference>
<comment type="similarity">
    <text evidence="2">Belongs to the monovalent cation:proton antiporter 2 (CPA2) transporter (TC 2.A.37) family.</text>
</comment>
<dbReference type="InterPro" id="IPR036721">
    <property type="entry name" value="RCK_C_sf"/>
</dbReference>
<organism evidence="9 10">
    <name type="scientific">Candidatus Glassbacteria bacterium RBG_16_58_8</name>
    <dbReference type="NCBI Taxonomy" id="1817866"/>
    <lineage>
        <taxon>Bacteria</taxon>
        <taxon>Candidatus Glassiibacteriota</taxon>
    </lineage>
</organism>
<feature type="transmembrane region" description="Helical" evidence="7">
    <location>
        <begin position="193"/>
        <end position="213"/>
    </location>
</feature>
<feature type="transmembrane region" description="Helical" evidence="7">
    <location>
        <begin position="110"/>
        <end position="127"/>
    </location>
</feature>
<accession>A0A1F5YDS7</accession>
<dbReference type="SUPFAM" id="SSF51735">
    <property type="entry name" value="NAD(P)-binding Rossmann-fold domains"/>
    <property type="match status" value="1"/>
</dbReference>
<dbReference type="PANTHER" id="PTHR42751">
    <property type="entry name" value="SODIUM/HYDROGEN EXCHANGER FAMILY/TRKA DOMAIN PROTEIN"/>
    <property type="match status" value="1"/>
</dbReference>